<protein>
    <recommendedName>
        <fullName evidence="3">Thioredoxin-like fold domain-containing protein</fullName>
    </recommendedName>
</protein>
<name>A0A2M7G5N4_9BACT</name>
<reference evidence="1 2" key="1">
    <citation type="submission" date="2017-09" db="EMBL/GenBank/DDBJ databases">
        <title>Depth-based differentiation of microbial function through sediment-hosted aquifers and enrichment of novel symbionts in the deep terrestrial subsurface.</title>
        <authorList>
            <person name="Probst A.J."/>
            <person name="Ladd B."/>
            <person name="Jarett J.K."/>
            <person name="Geller-Mcgrath D.E."/>
            <person name="Sieber C.M."/>
            <person name="Emerson J.B."/>
            <person name="Anantharaman K."/>
            <person name="Thomas B.C."/>
            <person name="Malmstrom R."/>
            <person name="Stieglmeier M."/>
            <person name="Klingl A."/>
            <person name="Woyke T."/>
            <person name="Ryan C.M."/>
            <person name="Banfield J.F."/>
        </authorList>
    </citation>
    <scope>NUCLEOTIDE SEQUENCE [LARGE SCALE GENOMIC DNA]</scope>
    <source>
        <strain evidence="1">CG17_big_fil_post_rev_8_21_14_2_50_48_46</strain>
    </source>
</reference>
<organism evidence="1 2">
    <name type="scientific">bacterium (Candidatus Blackallbacteria) CG17_big_fil_post_rev_8_21_14_2_50_48_46</name>
    <dbReference type="NCBI Taxonomy" id="2014261"/>
    <lineage>
        <taxon>Bacteria</taxon>
        <taxon>Candidatus Blackallbacteria</taxon>
    </lineage>
</organism>
<comment type="caution">
    <text evidence="1">The sequence shown here is derived from an EMBL/GenBank/DDBJ whole genome shotgun (WGS) entry which is preliminary data.</text>
</comment>
<gene>
    <name evidence="1" type="ORF">COW36_08955</name>
</gene>
<evidence type="ECO:0000313" key="2">
    <source>
        <dbReference type="Proteomes" id="UP000231019"/>
    </source>
</evidence>
<dbReference type="SUPFAM" id="SSF52833">
    <property type="entry name" value="Thioredoxin-like"/>
    <property type="match status" value="1"/>
</dbReference>
<evidence type="ECO:0008006" key="3">
    <source>
        <dbReference type="Google" id="ProtNLM"/>
    </source>
</evidence>
<dbReference type="Proteomes" id="UP000231019">
    <property type="component" value="Unassembled WGS sequence"/>
</dbReference>
<dbReference type="InterPro" id="IPR036249">
    <property type="entry name" value="Thioredoxin-like_sf"/>
</dbReference>
<proteinExistence type="predicted"/>
<evidence type="ECO:0000313" key="1">
    <source>
        <dbReference type="EMBL" id="PIW17297.1"/>
    </source>
</evidence>
<accession>A0A2M7G5N4</accession>
<sequence length="77" mass="8519">MITLYIQPDCLICTIVQPAVEAIAAKYDQLLDVQGENPSVPAYPAVLFNGRLLVGDGAPRELELLLKEKDDFGRNFK</sequence>
<dbReference type="AlphaFoldDB" id="A0A2M7G5N4"/>
<dbReference type="EMBL" id="PFFQ01000024">
    <property type="protein sequence ID" value="PIW17297.1"/>
    <property type="molecule type" value="Genomic_DNA"/>
</dbReference>